<evidence type="ECO:0008006" key="6">
    <source>
        <dbReference type="Google" id="ProtNLM"/>
    </source>
</evidence>
<evidence type="ECO:0000256" key="2">
    <source>
        <dbReference type="ARBA" id="ARBA00022670"/>
    </source>
</evidence>
<sequence>MFDMSVKTGTGPVVVEANNCGKSGRVLVLGLGNILLKDEGVGVHVAEELQKQDLPGNVEVIDGGTAGMDVLLSQEDSYKLVVVDAVQAGKKPGTVYKARLKAEEKDRLREVFSQQKWSKISLHQVGLLDALSVAEKMNRAPDEIVIIGVEPGEVGWGLELTEPVKQRCPEVIRKVLEEIKDDIHRE</sequence>
<proteinExistence type="inferred from homology"/>
<dbReference type="PANTHER" id="PTHR30302">
    <property type="entry name" value="HYDROGENASE 1 MATURATION PROTEASE"/>
    <property type="match status" value="1"/>
</dbReference>
<dbReference type="InterPro" id="IPR000671">
    <property type="entry name" value="Peptidase_A31"/>
</dbReference>
<comment type="caution">
    <text evidence="5">The sequence shown here is derived from an EMBL/GenBank/DDBJ whole genome shotgun (WGS) entry which is preliminary data.</text>
</comment>
<dbReference type="CDD" id="cd06062">
    <property type="entry name" value="H2MP_MemB-H2up"/>
    <property type="match status" value="1"/>
</dbReference>
<dbReference type="PANTHER" id="PTHR30302:SF1">
    <property type="entry name" value="HYDROGENASE 2 MATURATION PROTEASE"/>
    <property type="match status" value="1"/>
</dbReference>
<accession>A0A0F8ZSK4</accession>
<name>A0A0F8ZSK4_9ZZZZ</name>
<evidence type="ECO:0000256" key="3">
    <source>
        <dbReference type="ARBA" id="ARBA00022750"/>
    </source>
</evidence>
<dbReference type="EMBL" id="LAZR01061773">
    <property type="protein sequence ID" value="KKK62896.1"/>
    <property type="molecule type" value="Genomic_DNA"/>
</dbReference>
<dbReference type="GO" id="GO:0004190">
    <property type="term" value="F:aspartic-type endopeptidase activity"/>
    <property type="evidence" value="ECO:0007669"/>
    <property type="project" value="UniProtKB-KW"/>
</dbReference>
<gene>
    <name evidence="5" type="ORF">LCGC14_2999750</name>
</gene>
<organism evidence="5">
    <name type="scientific">marine sediment metagenome</name>
    <dbReference type="NCBI Taxonomy" id="412755"/>
    <lineage>
        <taxon>unclassified sequences</taxon>
        <taxon>metagenomes</taxon>
        <taxon>ecological metagenomes</taxon>
    </lineage>
</organism>
<evidence type="ECO:0000256" key="1">
    <source>
        <dbReference type="ARBA" id="ARBA00006814"/>
    </source>
</evidence>
<keyword evidence="2" id="KW-0645">Protease</keyword>
<evidence type="ECO:0000313" key="5">
    <source>
        <dbReference type="EMBL" id="KKK62896.1"/>
    </source>
</evidence>
<reference evidence="5" key="1">
    <citation type="journal article" date="2015" name="Nature">
        <title>Complex archaea that bridge the gap between prokaryotes and eukaryotes.</title>
        <authorList>
            <person name="Spang A."/>
            <person name="Saw J.H."/>
            <person name="Jorgensen S.L."/>
            <person name="Zaremba-Niedzwiedzka K."/>
            <person name="Martijn J."/>
            <person name="Lind A.E."/>
            <person name="van Eijk R."/>
            <person name="Schleper C."/>
            <person name="Guy L."/>
            <person name="Ettema T.J."/>
        </authorList>
    </citation>
    <scope>NUCLEOTIDE SEQUENCE</scope>
</reference>
<protein>
    <recommendedName>
        <fullName evidence="6">Hydrogenase maturation protease</fullName>
    </recommendedName>
</protein>
<keyword evidence="4" id="KW-0378">Hydrolase</keyword>
<dbReference type="PRINTS" id="PR00446">
    <property type="entry name" value="HYDRGNUPTAKE"/>
</dbReference>
<dbReference type="InterPro" id="IPR023430">
    <property type="entry name" value="Pept_HybD-like_dom_sf"/>
</dbReference>
<dbReference type="GO" id="GO:0016485">
    <property type="term" value="P:protein processing"/>
    <property type="evidence" value="ECO:0007669"/>
    <property type="project" value="TreeGrafter"/>
</dbReference>
<dbReference type="AlphaFoldDB" id="A0A0F8ZSK4"/>
<evidence type="ECO:0000256" key="4">
    <source>
        <dbReference type="ARBA" id="ARBA00022801"/>
    </source>
</evidence>
<dbReference type="NCBIfam" id="TIGR00072">
    <property type="entry name" value="hydrog_prot"/>
    <property type="match status" value="1"/>
</dbReference>
<keyword evidence="3" id="KW-0064">Aspartyl protease</keyword>
<dbReference type="Gene3D" id="3.40.50.1450">
    <property type="entry name" value="HybD-like"/>
    <property type="match status" value="1"/>
</dbReference>
<comment type="similarity">
    <text evidence="1">Belongs to the peptidase A31 family.</text>
</comment>
<dbReference type="SUPFAM" id="SSF53163">
    <property type="entry name" value="HybD-like"/>
    <property type="match status" value="1"/>
</dbReference>
<dbReference type="GO" id="GO:0008047">
    <property type="term" value="F:enzyme activator activity"/>
    <property type="evidence" value="ECO:0007669"/>
    <property type="project" value="InterPro"/>
</dbReference>
<dbReference type="Pfam" id="PF01750">
    <property type="entry name" value="HycI"/>
    <property type="match status" value="1"/>
</dbReference>